<gene>
    <name evidence="2" type="ORF">PIB30_052849</name>
</gene>
<reference evidence="2 3" key="1">
    <citation type="journal article" date="2023" name="Plants (Basel)">
        <title>Bridging the Gap: Combining Genomics and Transcriptomics Approaches to Understand Stylosanthes scabra, an Orphan Legume from the Brazilian Caatinga.</title>
        <authorList>
            <person name="Ferreira-Neto J.R.C."/>
            <person name="da Silva M.D."/>
            <person name="Binneck E."/>
            <person name="de Melo N.F."/>
            <person name="da Silva R.H."/>
            <person name="de Melo A.L.T.M."/>
            <person name="Pandolfi V."/>
            <person name="Bustamante F.O."/>
            <person name="Brasileiro-Vidal A.C."/>
            <person name="Benko-Iseppon A.M."/>
        </authorList>
    </citation>
    <scope>NUCLEOTIDE SEQUENCE [LARGE SCALE GENOMIC DNA]</scope>
    <source>
        <tissue evidence="2">Leaves</tissue>
    </source>
</reference>
<sequence>MKPLNTNIENNNNPHYYPLNAPSTTITSPKTKLDKHKMAPSNGVSTHTLEDSSLTLIQASMAIQSSQKAKISTNGVGPGPSPGIGHRKDNLMKTMVEIGVNDDEVGPGHSPGVGHKESIERDNNNNNNNLKKTMATVHSVDNAKASVNGVGLTHSPGVGHKP</sequence>
<keyword evidence="3" id="KW-1185">Reference proteome</keyword>
<feature type="compositionally biased region" description="Basic and acidic residues" evidence="1">
    <location>
        <begin position="114"/>
        <end position="123"/>
    </location>
</feature>
<feature type="region of interest" description="Disordered" evidence="1">
    <location>
        <begin position="101"/>
        <end position="130"/>
    </location>
</feature>
<protein>
    <submittedName>
        <fullName evidence="2">Uncharacterized protein</fullName>
    </submittedName>
</protein>
<feature type="region of interest" description="Disordered" evidence="1">
    <location>
        <begin position="68"/>
        <end position="88"/>
    </location>
</feature>
<comment type="caution">
    <text evidence="2">The sequence shown here is derived from an EMBL/GenBank/DDBJ whole genome shotgun (WGS) entry which is preliminary data.</text>
</comment>
<dbReference type="Proteomes" id="UP001341840">
    <property type="component" value="Unassembled WGS sequence"/>
</dbReference>
<proteinExistence type="predicted"/>
<feature type="region of interest" description="Disordered" evidence="1">
    <location>
        <begin position="1"/>
        <end position="47"/>
    </location>
</feature>
<evidence type="ECO:0000313" key="3">
    <source>
        <dbReference type="Proteomes" id="UP001341840"/>
    </source>
</evidence>
<feature type="compositionally biased region" description="Low complexity" evidence="1">
    <location>
        <begin position="1"/>
        <end position="13"/>
    </location>
</feature>
<dbReference type="EMBL" id="JASCZI010060802">
    <property type="protein sequence ID" value="MED6136099.1"/>
    <property type="molecule type" value="Genomic_DNA"/>
</dbReference>
<organism evidence="2 3">
    <name type="scientific">Stylosanthes scabra</name>
    <dbReference type="NCBI Taxonomy" id="79078"/>
    <lineage>
        <taxon>Eukaryota</taxon>
        <taxon>Viridiplantae</taxon>
        <taxon>Streptophyta</taxon>
        <taxon>Embryophyta</taxon>
        <taxon>Tracheophyta</taxon>
        <taxon>Spermatophyta</taxon>
        <taxon>Magnoliopsida</taxon>
        <taxon>eudicotyledons</taxon>
        <taxon>Gunneridae</taxon>
        <taxon>Pentapetalae</taxon>
        <taxon>rosids</taxon>
        <taxon>fabids</taxon>
        <taxon>Fabales</taxon>
        <taxon>Fabaceae</taxon>
        <taxon>Papilionoideae</taxon>
        <taxon>50 kb inversion clade</taxon>
        <taxon>dalbergioids sensu lato</taxon>
        <taxon>Dalbergieae</taxon>
        <taxon>Pterocarpus clade</taxon>
        <taxon>Stylosanthes</taxon>
    </lineage>
</organism>
<name>A0ABU6SJ71_9FABA</name>
<accession>A0ABU6SJ71</accession>
<evidence type="ECO:0000256" key="1">
    <source>
        <dbReference type="SAM" id="MobiDB-lite"/>
    </source>
</evidence>
<evidence type="ECO:0000313" key="2">
    <source>
        <dbReference type="EMBL" id="MED6136099.1"/>
    </source>
</evidence>
<feature type="compositionally biased region" description="Polar residues" evidence="1">
    <location>
        <begin position="21"/>
        <end position="30"/>
    </location>
</feature>